<evidence type="ECO:0000313" key="3">
    <source>
        <dbReference type="Proteomes" id="UP001370100"/>
    </source>
</evidence>
<dbReference type="Proteomes" id="UP001370100">
    <property type="component" value="Unassembled WGS sequence"/>
</dbReference>
<dbReference type="RefSeq" id="WP_337717307.1">
    <property type="nucleotide sequence ID" value="NZ_JBBEGL010000007.1"/>
</dbReference>
<name>A0ABU8NC99_9PSEU</name>
<dbReference type="InterPro" id="IPR055878">
    <property type="entry name" value="DUF7455"/>
</dbReference>
<gene>
    <name evidence="2" type="ORF">WCD41_24220</name>
</gene>
<proteinExistence type="predicted"/>
<protein>
    <recommendedName>
        <fullName evidence="1">DUF7455 domain-containing protein</fullName>
    </recommendedName>
</protein>
<sequence>MTIILEAPQQATRENCDRCGVRASSVATFPGGGELTFCGHHGRAHRDRLLAAGAALRPLP</sequence>
<accession>A0ABU8NC99</accession>
<organism evidence="2 3">
    <name type="scientific">Actinomycetospora aeridis</name>
    <dbReference type="NCBI Taxonomy" id="3129231"/>
    <lineage>
        <taxon>Bacteria</taxon>
        <taxon>Bacillati</taxon>
        <taxon>Actinomycetota</taxon>
        <taxon>Actinomycetes</taxon>
        <taxon>Pseudonocardiales</taxon>
        <taxon>Pseudonocardiaceae</taxon>
        <taxon>Actinomycetospora</taxon>
    </lineage>
</organism>
<evidence type="ECO:0000259" key="1">
    <source>
        <dbReference type="Pfam" id="PF24254"/>
    </source>
</evidence>
<feature type="domain" description="DUF7455" evidence="1">
    <location>
        <begin position="12"/>
        <end position="56"/>
    </location>
</feature>
<reference evidence="2 3" key="1">
    <citation type="submission" date="2024-03" db="EMBL/GenBank/DDBJ databases">
        <title>Actinomycetospora sp. OC33-EN06, a novel actinomycete isolated from wild orchid (Aerides multiflora).</title>
        <authorList>
            <person name="Suriyachadkun C."/>
        </authorList>
    </citation>
    <scope>NUCLEOTIDE SEQUENCE [LARGE SCALE GENOMIC DNA]</scope>
    <source>
        <strain evidence="2 3">OC33-EN06</strain>
    </source>
</reference>
<evidence type="ECO:0000313" key="2">
    <source>
        <dbReference type="EMBL" id="MEJ2889589.1"/>
    </source>
</evidence>
<comment type="caution">
    <text evidence="2">The sequence shown here is derived from an EMBL/GenBank/DDBJ whole genome shotgun (WGS) entry which is preliminary data.</text>
</comment>
<dbReference type="Pfam" id="PF24254">
    <property type="entry name" value="DUF7455"/>
    <property type="match status" value="1"/>
</dbReference>
<keyword evidence="3" id="KW-1185">Reference proteome</keyword>
<dbReference type="EMBL" id="JBBEGL010000007">
    <property type="protein sequence ID" value="MEJ2889589.1"/>
    <property type="molecule type" value="Genomic_DNA"/>
</dbReference>